<dbReference type="PROSITE" id="PS51349">
    <property type="entry name" value="FMN_HYDROXY_ACID_DH_2"/>
    <property type="match status" value="1"/>
</dbReference>
<protein>
    <recommendedName>
        <fullName evidence="7">FMN hydroxy acid dehydrogenase domain-containing protein</fullName>
    </recommendedName>
</protein>
<feature type="binding site" evidence="5">
    <location>
        <begin position="340"/>
        <end position="341"/>
    </location>
    <ligand>
        <name>FMN</name>
        <dbReference type="ChEBI" id="CHEBI:58210"/>
    </ligand>
</feature>
<comment type="cofactor">
    <cofactor evidence="1">
        <name>FMN</name>
        <dbReference type="ChEBI" id="CHEBI:58210"/>
    </cofactor>
</comment>
<dbReference type="InterPro" id="IPR037396">
    <property type="entry name" value="FMN_HAD"/>
</dbReference>
<dbReference type="InterPro" id="IPR013785">
    <property type="entry name" value="Aldolase_TIM"/>
</dbReference>
<dbReference type="InterPro" id="IPR000262">
    <property type="entry name" value="FMN-dep_DH"/>
</dbReference>
<dbReference type="RefSeq" id="XP_031000448.1">
    <property type="nucleotide sequence ID" value="XM_031136801.1"/>
</dbReference>
<dbReference type="EMBL" id="SKBQ01000010">
    <property type="protein sequence ID" value="TPX18737.1"/>
    <property type="molecule type" value="Genomic_DNA"/>
</dbReference>
<feature type="binding site" evidence="5">
    <location>
        <position position="286"/>
    </location>
    <ligand>
        <name>glyoxylate</name>
        <dbReference type="ChEBI" id="CHEBI:36655"/>
    </ligand>
</feature>
<feature type="binding site" evidence="5">
    <location>
        <position position="283"/>
    </location>
    <ligand>
        <name>glyoxylate</name>
        <dbReference type="ChEBI" id="CHEBI:36655"/>
    </ligand>
</feature>
<organism evidence="8 9">
    <name type="scientific">Thyridium curvatum</name>
    <dbReference type="NCBI Taxonomy" id="1093900"/>
    <lineage>
        <taxon>Eukaryota</taxon>
        <taxon>Fungi</taxon>
        <taxon>Dikarya</taxon>
        <taxon>Ascomycota</taxon>
        <taxon>Pezizomycotina</taxon>
        <taxon>Sordariomycetes</taxon>
        <taxon>Sordariomycetidae</taxon>
        <taxon>Thyridiales</taxon>
        <taxon>Thyridiaceae</taxon>
        <taxon>Thyridium</taxon>
    </lineage>
</organism>
<sequence length="401" mass="44455">MKTSLFLASQLLAAGLASQPFLNEVDTGLETRLQFLGNWTEGTQPELREMRSLQDFDFAARQKLKANQYAYYRLGAGQEWSYRNNLDIWQKVRFRPRFLRDITKLNDSIGIELFGHKFSAPFFIAPAANAAHCDPERAELNLMEAAGNADILYTAALLAAKTIEELAVVKRNNTLNGPQVAFQQIYTQNNLSVTFNDLKRAEAAGAKAIVWTVDTPSSSVRIRSARYTSTEAGVGTTRPNTWDTYAQLKNHTKLPIILKGIQSVEDAIDAVEHKVDGIYISNHGGRQLEYAPSSLEVAYEIYRNAPQVFNSTVVLADSGVRSGNDILKLMALGVHAVGLGRPFMYANCYGVEGIAQAIRILRAELIQDGRNLGINSLSDLSPKFLNLNELAKDVNLLDCKH</sequence>
<dbReference type="OrthoDB" id="1925334at2759"/>
<feature type="binding site" evidence="5">
    <location>
        <position position="184"/>
    </location>
    <ligand>
        <name>FMN</name>
        <dbReference type="ChEBI" id="CHEBI:58210"/>
    </ligand>
</feature>
<evidence type="ECO:0000313" key="9">
    <source>
        <dbReference type="Proteomes" id="UP000319257"/>
    </source>
</evidence>
<feature type="binding site" evidence="5">
    <location>
        <position position="71"/>
    </location>
    <ligand>
        <name>glyoxylate</name>
        <dbReference type="ChEBI" id="CHEBI:36655"/>
    </ligand>
</feature>
<dbReference type="Gene3D" id="3.20.20.70">
    <property type="entry name" value="Aldolase class I"/>
    <property type="match status" value="1"/>
</dbReference>
<dbReference type="InParanoid" id="A0A507BFQ8"/>
<feature type="active site" description="Proton acceptor" evidence="4">
    <location>
        <position position="283"/>
    </location>
</feature>
<dbReference type="GO" id="GO:0016491">
    <property type="term" value="F:oxidoreductase activity"/>
    <property type="evidence" value="ECO:0007669"/>
    <property type="project" value="UniProtKB-KW"/>
</dbReference>
<evidence type="ECO:0000256" key="4">
    <source>
        <dbReference type="PIRSR" id="PIRSR000138-1"/>
    </source>
</evidence>
<dbReference type="GO" id="GO:0010181">
    <property type="term" value="F:FMN binding"/>
    <property type="evidence" value="ECO:0007669"/>
    <property type="project" value="InterPro"/>
</dbReference>
<name>A0A507BFQ8_9PEZI</name>
<evidence type="ECO:0000256" key="1">
    <source>
        <dbReference type="ARBA" id="ARBA00001917"/>
    </source>
</evidence>
<dbReference type="InterPro" id="IPR008259">
    <property type="entry name" value="FMN_hydac_DH_AS"/>
</dbReference>
<dbReference type="PANTHER" id="PTHR10578:SF140">
    <property type="entry name" value="FMN HYDROXY ACID DEHYDROGENASE DOMAIN-CONTAINING PROTEIN"/>
    <property type="match status" value="1"/>
</dbReference>
<evidence type="ECO:0000256" key="3">
    <source>
        <dbReference type="ARBA" id="ARBA00024042"/>
    </source>
</evidence>
<dbReference type="InterPro" id="IPR012133">
    <property type="entry name" value="Alpha-hydoxy_acid_DH_FMN"/>
</dbReference>
<feature type="signal peptide" evidence="6">
    <location>
        <begin position="1"/>
        <end position="17"/>
    </location>
</feature>
<feature type="binding site" evidence="5">
    <location>
        <begin position="317"/>
        <end position="321"/>
    </location>
    <ligand>
        <name>FMN</name>
        <dbReference type="ChEBI" id="CHEBI:58210"/>
    </ligand>
</feature>
<evidence type="ECO:0000259" key="7">
    <source>
        <dbReference type="PROSITE" id="PS51349"/>
    </source>
</evidence>
<feature type="binding site" evidence="5">
    <location>
        <begin position="126"/>
        <end position="128"/>
    </location>
    <ligand>
        <name>FMN</name>
        <dbReference type="ChEBI" id="CHEBI:58210"/>
    </ligand>
</feature>
<dbReference type="PANTHER" id="PTHR10578">
    <property type="entry name" value="S -2-HYDROXY-ACID OXIDASE-RELATED"/>
    <property type="match status" value="1"/>
</dbReference>
<dbReference type="PIRSF" id="PIRSF000138">
    <property type="entry name" value="Al-hdrx_acd_dh"/>
    <property type="match status" value="1"/>
</dbReference>
<comment type="caution">
    <text evidence="8">The sequence shown here is derived from an EMBL/GenBank/DDBJ whole genome shotgun (WGS) entry which is preliminary data.</text>
</comment>
<evidence type="ECO:0000313" key="8">
    <source>
        <dbReference type="EMBL" id="TPX18737.1"/>
    </source>
</evidence>
<dbReference type="STRING" id="1093900.A0A507BFQ8"/>
<dbReference type="AlphaFoldDB" id="A0A507BFQ8"/>
<keyword evidence="5" id="KW-0285">Flavoprotein</keyword>
<proteinExistence type="inferred from homology"/>
<evidence type="ECO:0000256" key="5">
    <source>
        <dbReference type="PIRSR" id="PIRSR000138-2"/>
    </source>
</evidence>
<evidence type="ECO:0000256" key="2">
    <source>
        <dbReference type="ARBA" id="ARBA00023002"/>
    </source>
</evidence>
<keyword evidence="2" id="KW-0560">Oxidoreductase</keyword>
<feature type="binding site" evidence="5">
    <location>
        <position position="221"/>
    </location>
    <ligand>
        <name>glyoxylate</name>
        <dbReference type="ChEBI" id="CHEBI:36655"/>
    </ligand>
</feature>
<feature type="chain" id="PRO_5021450463" description="FMN hydroxy acid dehydrogenase domain-containing protein" evidence="6">
    <location>
        <begin position="18"/>
        <end position="401"/>
    </location>
</feature>
<gene>
    <name evidence="8" type="ORF">E0L32_002594</name>
</gene>
<keyword evidence="9" id="KW-1185">Reference proteome</keyword>
<dbReference type="PROSITE" id="PS00557">
    <property type="entry name" value="FMN_HYDROXY_ACID_DH_1"/>
    <property type="match status" value="1"/>
</dbReference>
<dbReference type="GeneID" id="41970041"/>
<feature type="domain" description="FMN hydroxy acid dehydrogenase" evidence="7">
    <location>
        <begin position="45"/>
        <end position="390"/>
    </location>
</feature>
<dbReference type="Pfam" id="PF01070">
    <property type="entry name" value="FMN_dh"/>
    <property type="match status" value="2"/>
</dbReference>
<keyword evidence="6" id="KW-0732">Signal</keyword>
<feature type="binding site" evidence="5">
    <location>
        <position position="212"/>
    </location>
    <ligand>
        <name>FMN</name>
        <dbReference type="ChEBI" id="CHEBI:58210"/>
    </ligand>
</feature>
<feature type="binding site" evidence="5">
    <location>
        <position position="281"/>
    </location>
    <ligand>
        <name>FMN</name>
        <dbReference type="ChEBI" id="CHEBI:58210"/>
    </ligand>
</feature>
<accession>A0A507BFQ8</accession>
<evidence type="ECO:0000256" key="6">
    <source>
        <dbReference type="SAM" id="SignalP"/>
    </source>
</evidence>
<feature type="binding site" evidence="5">
    <location>
        <position position="259"/>
    </location>
    <ligand>
        <name>FMN</name>
        <dbReference type="ChEBI" id="CHEBI:58210"/>
    </ligand>
</feature>
<keyword evidence="5" id="KW-0288">FMN</keyword>
<dbReference type="SUPFAM" id="SSF51395">
    <property type="entry name" value="FMN-linked oxidoreductases"/>
    <property type="match status" value="1"/>
</dbReference>
<comment type="similarity">
    <text evidence="3">Belongs to the FMN-dependent alpha-hydroxy acid dehydrogenase family.</text>
</comment>
<reference evidence="8 9" key="1">
    <citation type="submission" date="2019-06" db="EMBL/GenBank/DDBJ databases">
        <title>Draft genome sequence of the filamentous fungus Phialemoniopsis curvata isolated from diesel fuel.</title>
        <authorList>
            <person name="Varaljay V.A."/>
            <person name="Lyon W.J."/>
            <person name="Crouch A.L."/>
            <person name="Drake C.E."/>
            <person name="Hollomon J.M."/>
            <person name="Nadeau L.J."/>
            <person name="Nunn H.S."/>
            <person name="Stevenson B.S."/>
            <person name="Bojanowski C.L."/>
            <person name="Crookes-Goodson W.J."/>
        </authorList>
    </citation>
    <scope>NUCLEOTIDE SEQUENCE [LARGE SCALE GENOMIC DNA]</scope>
    <source>
        <strain evidence="8 9">D216</strain>
    </source>
</reference>
<dbReference type="Proteomes" id="UP000319257">
    <property type="component" value="Unassembled WGS sequence"/>
</dbReference>
<feature type="binding site" evidence="5">
    <location>
        <position position="186"/>
    </location>
    <ligand>
        <name>glyoxylate</name>
        <dbReference type="ChEBI" id="CHEBI:36655"/>
    </ligand>
</feature>